<dbReference type="RefSeq" id="WP_312745441.1">
    <property type="nucleotide sequence ID" value="NZ_CP116968.1"/>
</dbReference>
<dbReference type="AlphaFoldDB" id="A0AA96GIW2"/>
<dbReference type="SUPFAM" id="SSF51445">
    <property type="entry name" value="(Trans)glycosidases"/>
    <property type="match status" value="1"/>
</dbReference>
<evidence type="ECO:0000256" key="6">
    <source>
        <dbReference type="ARBA" id="ARBA00022679"/>
    </source>
</evidence>
<dbReference type="InterPro" id="IPR003385">
    <property type="entry name" value="Glyco_hydro_77"/>
</dbReference>
<dbReference type="PANTHER" id="PTHR32438:SF5">
    <property type="entry name" value="4-ALPHA-GLUCANOTRANSFERASE DPE1, CHLOROPLASTIC_AMYLOPLASTIC"/>
    <property type="match status" value="1"/>
</dbReference>
<dbReference type="GO" id="GO:0005975">
    <property type="term" value="P:carbohydrate metabolic process"/>
    <property type="evidence" value="ECO:0007669"/>
    <property type="project" value="InterPro"/>
</dbReference>
<gene>
    <name evidence="10" type="ORF">PQG83_00430</name>
</gene>
<reference evidence="10 11" key="1">
    <citation type="submission" date="2023-01" db="EMBL/GenBank/DDBJ databases">
        <title>Cultivation and genomic characterization of new, ubiquitous marine nitrite-oxidizing bacteria from the Nitrospirales.</title>
        <authorList>
            <person name="Mueller A.J."/>
            <person name="Daebeler A."/>
            <person name="Herbold C.W."/>
            <person name="Kirkegaard R.H."/>
            <person name="Daims H."/>
        </authorList>
    </citation>
    <scope>NUCLEOTIDE SEQUENCE [LARGE SCALE GENOMIC DNA]</scope>
    <source>
        <strain evidence="10 11">DK</strain>
    </source>
</reference>
<dbReference type="InterPro" id="IPR017853">
    <property type="entry name" value="GH"/>
</dbReference>
<organism evidence="10 11">
    <name type="scientific">Candidatus Nitrospira neomarina</name>
    <dbReference type="NCBI Taxonomy" id="3020899"/>
    <lineage>
        <taxon>Bacteria</taxon>
        <taxon>Pseudomonadati</taxon>
        <taxon>Nitrospirota</taxon>
        <taxon>Nitrospiria</taxon>
        <taxon>Nitrospirales</taxon>
        <taxon>Nitrospiraceae</taxon>
        <taxon>Nitrospira</taxon>
    </lineage>
</organism>
<dbReference type="Gene3D" id="3.20.20.80">
    <property type="entry name" value="Glycosidases"/>
    <property type="match status" value="1"/>
</dbReference>
<comment type="similarity">
    <text evidence="2">Belongs to the disproportionating enzyme family.</text>
</comment>
<keyword evidence="11" id="KW-1185">Reference proteome</keyword>
<dbReference type="EC" id="2.4.1.25" evidence="3"/>
<evidence type="ECO:0000313" key="11">
    <source>
        <dbReference type="Proteomes" id="UP001302494"/>
    </source>
</evidence>
<evidence type="ECO:0000313" key="10">
    <source>
        <dbReference type="EMBL" id="WNM62243.1"/>
    </source>
</evidence>
<evidence type="ECO:0000256" key="1">
    <source>
        <dbReference type="ARBA" id="ARBA00000439"/>
    </source>
</evidence>
<dbReference type="GO" id="GO:0004134">
    <property type="term" value="F:4-alpha-glucanotransferase activity"/>
    <property type="evidence" value="ECO:0007669"/>
    <property type="project" value="UniProtKB-EC"/>
</dbReference>
<dbReference type="PANTHER" id="PTHR32438">
    <property type="entry name" value="4-ALPHA-GLUCANOTRANSFERASE DPE1, CHLOROPLASTIC/AMYLOPLASTIC"/>
    <property type="match status" value="1"/>
</dbReference>
<keyword evidence="7" id="KW-0119">Carbohydrate metabolism</keyword>
<comment type="catalytic activity">
    <reaction evidence="1">
        <text>Transfers a segment of a (1-&gt;4)-alpha-D-glucan to a new position in an acceptor, which may be glucose or a (1-&gt;4)-alpha-D-glucan.</text>
        <dbReference type="EC" id="2.4.1.25"/>
    </reaction>
</comment>
<evidence type="ECO:0000256" key="2">
    <source>
        <dbReference type="ARBA" id="ARBA00005684"/>
    </source>
</evidence>
<evidence type="ECO:0000256" key="3">
    <source>
        <dbReference type="ARBA" id="ARBA00012560"/>
    </source>
</evidence>
<keyword evidence="5 10" id="KW-0328">Glycosyltransferase</keyword>
<dbReference type="Proteomes" id="UP001302494">
    <property type="component" value="Chromosome"/>
</dbReference>
<evidence type="ECO:0000256" key="8">
    <source>
        <dbReference type="ARBA" id="ARBA00031423"/>
    </source>
</evidence>
<protein>
    <recommendedName>
        <fullName evidence="4">4-alpha-glucanotransferase</fullName>
        <ecNumber evidence="3">2.4.1.25</ecNumber>
    </recommendedName>
    <alternativeName>
        <fullName evidence="8">Amylomaltase</fullName>
    </alternativeName>
    <alternativeName>
        <fullName evidence="9">Disproportionating enzyme</fullName>
    </alternativeName>
</protein>
<name>A0AA96GIW2_9BACT</name>
<dbReference type="Pfam" id="PF02446">
    <property type="entry name" value="Glyco_hydro_77"/>
    <property type="match status" value="1"/>
</dbReference>
<keyword evidence="6 10" id="KW-0808">Transferase</keyword>
<evidence type="ECO:0000256" key="5">
    <source>
        <dbReference type="ARBA" id="ARBA00022676"/>
    </source>
</evidence>
<evidence type="ECO:0000256" key="9">
    <source>
        <dbReference type="ARBA" id="ARBA00031501"/>
    </source>
</evidence>
<sequence>MYRYPMRDGLRLFQLTIHGRWVKGPEGELFATVNAALGDLPMIAEDLDVITPEVEALRDTCGFFGMRILQMAFGNDPKAHHDRPHHYTRNSIVNTATHDHNTTVK</sequence>
<accession>A0AA96GIW2</accession>
<evidence type="ECO:0000256" key="7">
    <source>
        <dbReference type="ARBA" id="ARBA00023277"/>
    </source>
</evidence>
<dbReference type="EMBL" id="CP116968">
    <property type="protein sequence ID" value="WNM62243.1"/>
    <property type="molecule type" value="Genomic_DNA"/>
</dbReference>
<evidence type="ECO:0000256" key="4">
    <source>
        <dbReference type="ARBA" id="ARBA00020295"/>
    </source>
</evidence>
<proteinExistence type="inferred from homology"/>
<dbReference type="KEGG" id="nneo:PQG83_00430"/>